<feature type="compositionally biased region" description="Basic residues" evidence="1">
    <location>
        <begin position="96"/>
        <end position="105"/>
    </location>
</feature>
<evidence type="ECO:0000256" key="1">
    <source>
        <dbReference type="SAM" id="MobiDB-lite"/>
    </source>
</evidence>
<evidence type="ECO:0000313" key="3">
    <source>
        <dbReference type="Proteomes" id="UP001165042"/>
    </source>
</evidence>
<gene>
    <name evidence="2" type="ORF">Aglo03_05730</name>
</gene>
<name>A0A9W6QHX6_9PSEU</name>
<comment type="caution">
    <text evidence="2">The sequence shown here is derived from an EMBL/GenBank/DDBJ whole genome shotgun (WGS) entry which is preliminary data.</text>
</comment>
<dbReference type="EMBL" id="BSSD01000001">
    <property type="protein sequence ID" value="GLW89757.1"/>
    <property type="molecule type" value="Genomic_DNA"/>
</dbReference>
<reference evidence="2" key="1">
    <citation type="submission" date="2023-02" db="EMBL/GenBank/DDBJ databases">
        <title>Actinokineospora globicatena NBRC 15670.</title>
        <authorList>
            <person name="Ichikawa N."/>
            <person name="Sato H."/>
            <person name="Tonouchi N."/>
        </authorList>
    </citation>
    <scope>NUCLEOTIDE SEQUENCE</scope>
    <source>
        <strain evidence="2">NBRC 15670</strain>
    </source>
</reference>
<dbReference type="AlphaFoldDB" id="A0A9W6QHX6"/>
<feature type="compositionally biased region" description="Low complexity" evidence="1">
    <location>
        <begin position="85"/>
        <end position="95"/>
    </location>
</feature>
<accession>A0A9W6QHX6</accession>
<keyword evidence="3" id="KW-1185">Reference proteome</keyword>
<sequence length="119" mass="13170">MKPELAVAAAALTQGAAAQTDAERATFDIRVLVRRANRTTTRLWSTAASCTTSSPWWPSSSGLPTDLVPMKISRHLDAVQSRRAGPGLLSLMPLPSRHRYQPRRLRSNDDRTDGHQHSR</sequence>
<proteinExistence type="predicted"/>
<protein>
    <submittedName>
        <fullName evidence="2">Uncharacterized protein</fullName>
    </submittedName>
</protein>
<feature type="region of interest" description="Disordered" evidence="1">
    <location>
        <begin position="84"/>
        <end position="119"/>
    </location>
</feature>
<dbReference type="Proteomes" id="UP001165042">
    <property type="component" value="Unassembled WGS sequence"/>
</dbReference>
<evidence type="ECO:0000313" key="2">
    <source>
        <dbReference type="EMBL" id="GLW89757.1"/>
    </source>
</evidence>
<feature type="compositionally biased region" description="Basic and acidic residues" evidence="1">
    <location>
        <begin position="106"/>
        <end position="119"/>
    </location>
</feature>
<organism evidence="2 3">
    <name type="scientific">Actinokineospora globicatena</name>
    <dbReference type="NCBI Taxonomy" id="103729"/>
    <lineage>
        <taxon>Bacteria</taxon>
        <taxon>Bacillati</taxon>
        <taxon>Actinomycetota</taxon>
        <taxon>Actinomycetes</taxon>
        <taxon>Pseudonocardiales</taxon>
        <taxon>Pseudonocardiaceae</taxon>
        <taxon>Actinokineospora</taxon>
    </lineage>
</organism>